<dbReference type="Proteomes" id="UP000294641">
    <property type="component" value="Unassembled WGS sequence"/>
</dbReference>
<feature type="domain" description="HTH araC/xylS-type" evidence="4">
    <location>
        <begin position="168"/>
        <end position="266"/>
    </location>
</feature>
<protein>
    <submittedName>
        <fullName evidence="6">AraC family transcriptional regulator</fullName>
    </submittedName>
    <submittedName>
        <fullName evidence="5">Bacillibactin transport regulator</fullName>
    </submittedName>
</protein>
<dbReference type="SUPFAM" id="SSF46689">
    <property type="entry name" value="Homeodomain-like"/>
    <property type="match status" value="2"/>
</dbReference>
<keyword evidence="3" id="KW-0804">Transcription</keyword>
<evidence type="ECO:0000259" key="4">
    <source>
        <dbReference type="PROSITE" id="PS01124"/>
    </source>
</evidence>
<dbReference type="EMBL" id="UGNP01000001">
    <property type="protein sequence ID" value="STX09662.1"/>
    <property type="molecule type" value="Genomic_DNA"/>
</dbReference>
<keyword evidence="8" id="KW-1185">Reference proteome</keyword>
<dbReference type="PROSITE" id="PS01124">
    <property type="entry name" value="HTH_ARAC_FAMILY_2"/>
    <property type="match status" value="1"/>
</dbReference>
<dbReference type="InterPro" id="IPR020449">
    <property type="entry name" value="Tscrpt_reg_AraC-type_HTH"/>
</dbReference>
<dbReference type="SUPFAM" id="SSF51182">
    <property type="entry name" value="RmlC-like cupins"/>
    <property type="match status" value="1"/>
</dbReference>
<dbReference type="Gene3D" id="1.10.10.60">
    <property type="entry name" value="Homeodomain-like"/>
    <property type="match status" value="2"/>
</dbReference>
<dbReference type="InterPro" id="IPR011051">
    <property type="entry name" value="RmlC_Cupin_sf"/>
</dbReference>
<keyword evidence="1" id="KW-0805">Transcription regulation</keyword>
<evidence type="ECO:0000256" key="2">
    <source>
        <dbReference type="ARBA" id="ARBA00023125"/>
    </source>
</evidence>
<proteinExistence type="predicted"/>
<dbReference type="GO" id="GO:0043565">
    <property type="term" value="F:sequence-specific DNA binding"/>
    <property type="evidence" value="ECO:0007669"/>
    <property type="project" value="InterPro"/>
</dbReference>
<comment type="caution">
    <text evidence="5">The sequence shown here is derived from an EMBL/GenBank/DDBJ whole genome shotgun (WGS) entry which is preliminary data.</text>
</comment>
<dbReference type="PANTHER" id="PTHR43280:SF28">
    <property type="entry name" value="HTH-TYPE TRANSCRIPTIONAL ACTIVATOR RHAS"/>
    <property type="match status" value="1"/>
</dbReference>
<accession>A0A8B4QAE1</accession>
<dbReference type="InterPro" id="IPR014710">
    <property type="entry name" value="RmlC-like_jellyroll"/>
</dbReference>
<evidence type="ECO:0000313" key="7">
    <source>
        <dbReference type="Proteomes" id="UP000254330"/>
    </source>
</evidence>
<evidence type="ECO:0000256" key="3">
    <source>
        <dbReference type="ARBA" id="ARBA00023163"/>
    </source>
</evidence>
<dbReference type="Proteomes" id="UP000254330">
    <property type="component" value="Unassembled WGS sequence"/>
</dbReference>
<dbReference type="InterPro" id="IPR018060">
    <property type="entry name" value="HTH_AraC"/>
</dbReference>
<name>A0A8B4QAE1_9BACL</name>
<evidence type="ECO:0000313" key="5">
    <source>
        <dbReference type="EMBL" id="STX09662.1"/>
    </source>
</evidence>
<dbReference type="PROSITE" id="PS00041">
    <property type="entry name" value="HTH_ARAC_FAMILY_1"/>
    <property type="match status" value="1"/>
</dbReference>
<dbReference type="InterPro" id="IPR009057">
    <property type="entry name" value="Homeodomain-like_sf"/>
</dbReference>
<dbReference type="PRINTS" id="PR00032">
    <property type="entry name" value="HTHARAC"/>
</dbReference>
<dbReference type="GO" id="GO:0003700">
    <property type="term" value="F:DNA-binding transcription factor activity"/>
    <property type="evidence" value="ECO:0007669"/>
    <property type="project" value="InterPro"/>
</dbReference>
<reference evidence="5 7" key="1">
    <citation type="submission" date="2018-06" db="EMBL/GenBank/DDBJ databases">
        <authorList>
            <consortium name="Pathogen Informatics"/>
            <person name="Doyle S."/>
        </authorList>
    </citation>
    <scope>NUCLEOTIDE SEQUENCE [LARGE SCALE GENOMIC DNA]</scope>
    <source>
        <strain evidence="5 7">NCTC10597</strain>
    </source>
</reference>
<dbReference type="InterPro" id="IPR018062">
    <property type="entry name" value="HTH_AraC-typ_CS"/>
</dbReference>
<dbReference type="AlphaFoldDB" id="A0A8B4QAE1"/>
<evidence type="ECO:0000313" key="6">
    <source>
        <dbReference type="EMBL" id="TDR31783.1"/>
    </source>
</evidence>
<dbReference type="SMART" id="SM00342">
    <property type="entry name" value="HTH_ARAC"/>
    <property type="match status" value="1"/>
</dbReference>
<reference evidence="6 8" key="2">
    <citation type="submission" date="2019-03" db="EMBL/GenBank/DDBJ databases">
        <title>Genomic Encyclopedia of Type Strains, Phase IV (KMG-IV): sequencing the most valuable type-strain genomes for metagenomic binning, comparative biology and taxonomic classification.</title>
        <authorList>
            <person name="Goeker M."/>
        </authorList>
    </citation>
    <scope>NUCLEOTIDE SEQUENCE [LARGE SCALE GENOMIC DNA]</scope>
    <source>
        <strain evidence="6 8">DSM 20580</strain>
    </source>
</reference>
<sequence>MEMTMMNITAYFATATIALKNVFQESTNIENSFTHIHTQSSGLLFPIKGSAWVHSGKEKFYVKPGKVFHFNNKEVLHIENCGDEHFEFIVTQYELSNRTNEDLYDAQFLLRLASEEIYLQKIYELLSLQAAPGAMAEMNRKNKFLSILQDVLEAARNEQLHATVDTMEQIVEYIQKHYNEKINVTKIAELYAIERRRLAYLFEKHTGLSPNTYITEYRVSKSKSLLERAELSIAEIAETVGYEDCFYYSRVFKKQTGMSPSAYRKEKTVSWTNS</sequence>
<dbReference type="PANTHER" id="PTHR43280">
    <property type="entry name" value="ARAC-FAMILY TRANSCRIPTIONAL REGULATOR"/>
    <property type="match status" value="1"/>
</dbReference>
<evidence type="ECO:0000256" key="1">
    <source>
        <dbReference type="ARBA" id="ARBA00023015"/>
    </source>
</evidence>
<organism evidence="5 7">
    <name type="scientific">Kurthia zopfii</name>
    <dbReference type="NCBI Taxonomy" id="1650"/>
    <lineage>
        <taxon>Bacteria</taxon>
        <taxon>Bacillati</taxon>
        <taxon>Bacillota</taxon>
        <taxon>Bacilli</taxon>
        <taxon>Bacillales</taxon>
        <taxon>Caryophanaceae</taxon>
        <taxon>Kurthia</taxon>
    </lineage>
</organism>
<dbReference type="RefSeq" id="WP_166636162.1">
    <property type="nucleotide sequence ID" value="NZ_BJUE01000066.1"/>
</dbReference>
<keyword evidence="2" id="KW-0238">DNA-binding</keyword>
<dbReference type="EMBL" id="SNZG01000071">
    <property type="protein sequence ID" value="TDR31783.1"/>
    <property type="molecule type" value="Genomic_DNA"/>
</dbReference>
<gene>
    <name evidence="5" type="primary">btr</name>
    <name evidence="6" type="ORF">DFR61_1712</name>
    <name evidence="5" type="ORF">NCTC10597_01354</name>
</gene>
<dbReference type="Pfam" id="PF12833">
    <property type="entry name" value="HTH_18"/>
    <property type="match status" value="1"/>
</dbReference>
<dbReference type="Gene3D" id="2.60.120.10">
    <property type="entry name" value="Jelly Rolls"/>
    <property type="match status" value="1"/>
</dbReference>
<evidence type="ECO:0000313" key="8">
    <source>
        <dbReference type="Proteomes" id="UP000294641"/>
    </source>
</evidence>